<dbReference type="InterPro" id="IPR011990">
    <property type="entry name" value="TPR-like_helical_dom_sf"/>
</dbReference>
<dbReference type="GO" id="GO:0003677">
    <property type="term" value="F:DNA binding"/>
    <property type="evidence" value="ECO:0007669"/>
    <property type="project" value="UniProtKB-KW"/>
</dbReference>
<evidence type="ECO:0000256" key="3">
    <source>
        <dbReference type="ARBA" id="ARBA00023163"/>
    </source>
</evidence>
<dbReference type="InterPro" id="IPR059106">
    <property type="entry name" value="WHD_MalT"/>
</dbReference>
<dbReference type="InterPro" id="IPR000792">
    <property type="entry name" value="Tscrpt_reg_LuxR_C"/>
</dbReference>
<feature type="domain" description="HTH luxR-type" evidence="4">
    <location>
        <begin position="780"/>
        <end position="845"/>
    </location>
</feature>
<dbReference type="HOGENOM" id="CLU_006325_2_0_11"/>
<gene>
    <name evidence="5" type="ordered locus">AMIS_17900</name>
</gene>
<organism evidence="5 6">
    <name type="scientific">Actinoplanes missouriensis (strain ATCC 14538 / DSM 43046 / CBS 188.64 / JCM 3121 / NBRC 102363 / NCIMB 12654 / NRRL B-3342 / UNCC 431)</name>
    <dbReference type="NCBI Taxonomy" id="512565"/>
    <lineage>
        <taxon>Bacteria</taxon>
        <taxon>Bacillati</taxon>
        <taxon>Actinomycetota</taxon>
        <taxon>Actinomycetes</taxon>
        <taxon>Micromonosporales</taxon>
        <taxon>Micromonosporaceae</taxon>
        <taxon>Actinoplanes</taxon>
    </lineage>
</organism>
<accession>I0H1X3</accession>
<dbReference type="Gene3D" id="1.25.40.10">
    <property type="entry name" value="Tetratricopeptide repeat domain"/>
    <property type="match status" value="1"/>
</dbReference>
<keyword evidence="6" id="KW-1185">Reference proteome</keyword>
<dbReference type="KEGG" id="ams:AMIS_17900"/>
<dbReference type="CDD" id="cd06170">
    <property type="entry name" value="LuxR_C_like"/>
    <property type="match status" value="1"/>
</dbReference>
<dbReference type="EMBL" id="AP012319">
    <property type="protein sequence ID" value="BAL87010.1"/>
    <property type="molecule type" value="Genomic_DNA"/>
</dbReference>
<evidence type="ECO:0000313" key="5">
    <source>
        <dbReference type="EMBL" id="BAL87010.1"/>
    </source>
</evidence>
<dbReference type="Gene3D" id="1.10.10.10">
    <property type="entry name" value="Winged helix-like DNA-binding domain superfamily/Winged helix DNA-binding domain"/>
    <property type="match status" value="1"/>
</dbReference>
<dbReference type="SUPFAM" id="SSF52540">
    <property type="entry name" value="P-loop containing nucleoside triphosphate hydrolases"/>
    <property type="match status" value="1"/>
</dbReference>
<dbReference type="PROSITE" id="PS50043">
    <property type="entry name" value="HTH_LUXR_2"/>
    <property type="match status" value="1"/>
</dbReference>
<protein>
    <submittedName>
        <fullName evidence="5">Putative LuxR-family transcriptional regulator</fullName>
    </submittedName>
</protein>
<dbReference type="SMART" id="SM00421">
    <property type="entry name" value="HTH_LUXR"/>
    <property type="match status" value="1"/>
</dbReference>
<evidence type="ECO:0000313" key="6">
    <source>
        <dbReference type="Proteomes" id="UP000007882"/>
    </source>
</evidence>
<dbReference type="SUPFAM" id="SSF48452">
    <property type="entry name" value="TPR-like"/>
    <property type="match status" value="1"/>
</dbReference>
<dbReference type="SUPFAM" id="SSF46894">
    <property type="entry name" value="C-terminal effector domain of the bipartite response regulators"/>
    <property type="match status" value="1"/>
</dbReference>
<evidence type="ECO:0000259" key="4">
    <source>
        <dbReference type="PROSITE" id="PS50043"/>
    </source>
</evidence>
<dbReference type="GO" id="GO:0006355">
    <property type="term" value="P:regulation of DNA-templated transcription"/>
    <property type="evidence" value="ECO:0007669"/>
    <property type="project" value="InterPro"/>
</dbReference>
<evidence type="ECO:0000256" key="2">
    <source>
        <dbReference type="ARBA" id="ARBA00023125"/>
    </source>
</evidence>
<dbReference type="STRING" id="512565.AMIS_17900"/>
<dbReference type="InterPro" id="IPR016032">
    <property type="entry name" value="Sig_transdc_resp-reg_C-effctor"/>
</dbReference>
<dbReference type="Proteomes" id="UP000007882">
    <property type="component" value="Chromosome"/>
</dbReference>
<dbReference type="eggNOG" id="COG2909">
    <property type="taxonomic scope" value="Bacteria"/>
</dbReference>
<keyword evidence="1" id="KW-0805">Transcription regulation</keyword>
<dbReference type="InterPro" id="IPR036388">
    <property type="entry name" value="WH-like_DNA-bd_sf"/>
</dbReference>
<dbReference type="PANTHER" id="PTHR44688">
    <property type="entry name" value="DNA-BINDING TRANSCRIPTIONAL ACTIVATOR DEVR_DOSR"/>
    <property type="match status" value="1"/>
</dbReference>
<dbReference type="Pfam" id="PF00196">
    <property type="entry name" value="GerE"/>
    <property type="match status" value="1"/>
</dbReference>
<keyword evidence="2" id="KW-0238">DNA-binding</keyword>
<dbReference type="AlphaFoldDB" id="I0H1X3"/>
<dbReference type="PATRIC" id="fig|512565.3.peg.1802"/>
<evidence type="ECO:0000256" key="1">
    <source>
        <dbReference type="ARBA" id="ARBA00023015"/>
    </source>
</evidence>
<dbReference type="InterPro" id="IPR027417">
    <property type="entry name" value="P-loop_NTPase"/>
</dbReference>
<dbReference type="PRINTS" id="PR00038">
    <property type="entry name" value="HTHLUXR"/>
</dbReference>
<keyword evidence="3" id="KW-0804">Transcription</keyword>
<name>I0H1X3_ACTM4</name>
<dbReference type="Pfam" id="PF25873">
    <property type="entry name" value="WHD_MalT"/>
    <property type="match status" value="1"/>
</dbReference>
<proteinExistence type="predicted"/>
<reference evidence="5 6" key="1">
    <citation type="submission" date="2012-02" db="EMBL/GenBank/DDBJ databases">
        <title>Complete genome sequence of Actinoplanes missouriensis 431 (= NBRC 102363).</title>
        <authorList>
            <person name="Ohnishi Y."/>
            <person name="Ishikawa J."/>
            <person name="Sekine M."/>
            <person name="Hosoyama A."/>
            <person name="Harada T."/>
            <person name="Narita H."/>
            <person name="Hata T."/>
            <person name="Konno Y."/>
            <person name="Tutikane K."/>
            <person name="Fujita N."/>
            <person name="Horinouchi S."/>
            <person name="Hayakawa M."/>
        </authorList>
    </citation>
    <scope>NUCLEOTIDE SEQUENCE [LARGE SCALE GENOMIC DNA]</scope>
    <source>
        <strain evidence="6">ATCC 14538 / DSM 43046 / CBS 188.64 / JCM 3121 / NBRC 102363 / NCIMB 12654 / NRRL B-3342 / UNCC 431</strain>
    </source>
</reference>
<dbReference type="PANTHER" id="PTHR44688:SF16">
    <property type="entry name" value="DNA-BINDING TRANSCRIPTIONAL ACTIVATOR DEVR_DOSR"/>
    <property type="match status" value="1"/>
</dbReference>
<sequence length="847" mass="90975">MLWRPRLTEVLDAGVRRPVTVICAGPGWGKTALAASWANTRSISGPVAWLTLESRHNEPSAFWSDLVLALTTAGASGLPEAGPLAGDDPGYPNRLLTGLAGLPAVTVLILDGLHEVTDPRVLNGLAGMLQRLPERLRIVLLSRAEPGVPLHRLRASGDLTEIGAEALAFRVEEAEQLMALRGRRPSPAEAADRVRHAEGWGAGLGLGLEDPAGSSGAAIEDYLVREVLAAQPPQFREFLLRTSVPDRICGELAEALTGQRYGHRTLERLAQANLFVERIGMGRWFRYHRMFRSALRHQLATVEPERVHELHLLAAQWHAATGNGLTAINHAAAGGDWAFVARLVVDRGLQLYASADGEEFLAVLGRIPVQRLVESAELVFCAALRAFAEGDVAAVPQRIARARMLLAGRGARYRAVIDLALIVLESGVVTRRQGDMPGLVALSAQALDDLTALRWDEVPARLQYRAMMLGHKGAGLLWTGRLDHAERFLWAAASAARAAGSPLVEIDALAHLSLLVHLQGALNTADEHATAAIDLARRIDARTRPAVALAHLTRALIEADRGRETAAEESLRRGLHAVGDSPEAASAVMIAVVRARLLLDRREPLPACAVLHRARVDAGPHFDAPLLDRLLALSESEADLALGRPAEVINRYAHRPPVPALLPAEQVCLARAHHDTGDEAAAEPLLSRVRAGSDRVAAVSAWILTALAADAQGHGGRAGEALSHALADAEPELLRQPFRRIGSPRMLVLAERQQWLSEARGSTRDSVLGEITGELPVTGATPAAGPLSERELEVLQYLPTVLTAGEIAENLGISVNTVKAHMRAIYRKLGAGRRREAVVLARQSGLL</sequence>